<dbReference type="CDD" id="cd09630">
    <property type="entry name" value="CDH_like_cytochrome"/>
    <property type="match status" value="1"/>
</dbReference>
<dbReference type="Pfam" id="PF16010">
    <property type="entry name" value="CDH-cyt"/>
    <property type="match status" value="1"/>
</dbReference>
<dbReference type="OrthoDB" id="413885at2759"/>
<accession>A0A8H7WCU8</accession>
<dbReference type="PANTHER" id="PTHR47190:SF4">
    <property type="entry name" value="DEHYDROGENASE, PUTATIVE-RELATED"/>
    <property type="match status" value="1"/>
</dbReference>
<protein>
    <recommendedName>
        <fullName evidence="2">Cellobiose dehydrogenase-like cytochrome domain-containing protein</fullName>
    </recommendedName>
</protein>
<gene>
    <name evidence="3" type="ORF">IFR04_004457</name>
</gene>
<evidence type="ECO:0000313" key="3">
    <source>
        <dbReference type="EMBL" id="KAG4422433.1"/>
    </source>
</evidence>
<feature type="domain" description="Cellobiose dehydrogenase-like cytochrome" evidence="2">
    <location>
        <begin position="20"/>
        <end position="190"/>
    </location>
</feature>
<dbReference type="Gene3D" id="2.60.40.1210">
    <property type="entry name" value="Cellobiose dehydrogenase, cytochrome domain"/>
    <property type="match status" value="1"/>
</dbReference>
<sequence>MKLSLLLTSALSLLASAIPYTDLKTGISYSAFFDTTGYSFGIALPVNATGDFIGLVTGKGTGWSGISLGGPMVNKLLIAAWANGKTPMASFRKTPRPGSPPEVTGTFSLVPIANGTYTNTTHWCLTFLCKACILTDGTTFARASATDVLGWAYSSAAPATPASKSTTFTKHTKQGQYSADLAAARSPMFDTWAALAK</sequence>
<dbReference type="EMBL" id="JAFJYH010000049">
    <property type="protein sequence ID" value="KAG4422433.1"/>
    <property type="molecule type" value="Genomic_DNA"/>
</dbReference>
<dbReference type="AlphaFoldDB" id="A0A8H7WCU8"/>
<organism evidence="3 4">
    <name type="scientific">Cadophora malorum</name>
    <dbReference type="NCBI Taxonomy" id="108018"/>
    <lineage>
        <taxon>Eukaryota</taxon>
        <taxon>Fungi</taxon>
        <taxon>Dikarya</taxon>
        <taxon>Ascomycota</taxon>
        <taxon>Pezizomycotina</taxon>
        <taxon>Leotiomycetes</taxon>
        <taxon>Helotiales</taxon>
        <taxon>Ploettnerulaceae</taxon>
        <taxon>Cadophora</taxon>
    </lineage>
</organism>
<dbReference type="PANTHER" id="PTHR47190">
    <property type="entry name" value="DEHYDROGENASE, PUTATIVE-RELATED"/>
    <property type="match status" value="1"/>
</dbReference>
<reference evidence="3" key="1">
    <citation type="submission" date="2021-02" db="EMBL/GenBank/DDBJ databases">
        <title>Genome sequence Cadophora malorum strain M34.</title>
        <authorList>
            <person name="Stefanovic E."/>
            <person name="Vu D."/>
            <person name="Scully C."/>
            <person name="Dijksterhuis J."/>
            <person name="Roader J."/>
            <person name="Houbraken J."/>
        </authorList>
    </citation>
    <scope>NUCLEOTIDE SEQUENCE</scope>
    <source>
        <strain evidence="3">M34</strain>
    </source>
</reference>
<name>A0A8H7WCU8_9HELO</name>
<evidence type="ECO:0000256" key="1">
    <source>
        <dbReference type="SAM" id="SignalP"/>
    </source>
</evidence>
<dbReference type="InterPro" id="IPR053208">
    <property type="entry name" value="GMC_Oxidoreductase_CD"/>
</dbReference>
<comment type="caution">
    <text evidence="3">The sequence shown here is derived from an EMBL/GenBank/DDBJ whole genome shotgun (WGS) entry which is preliminary data.</text>
</comment>
<dbReference type="Proteomes" id="UP000664132">
    <property type="component" value="Unassembled WGS sequence"/>
</dbReference>
<feature type="signal peptide" evidence="1">
    <location>
        <begin position="1"/>
        <end position="17"/>
    </location>
</feature>
<keyword evidence="1" id="KW-0732">Signal</keyword>
<dbReference type="SUPFAM" id="SSF49344">
    <property type="entry name" value="CBD9-like"/>
    <property type="match status" value="1"/>
</dbReference>
<evidence type="ECO:0000313" key="4">
    <source>
        <dbReference type="Proteomes" id="UP000664132"/>
    </source>
</evidence>
<evidence type="ECO:0000259" key="2">
    <source>
        <dbReference type="Pfam" id="PF16010"/>
    </source>
</evidence>
<dbReference type="InterPro" id="IPR015920">
    <property type="entry name" value="Cellobiose_DH-like_cyt"/>
</dbReference>
<feature type="chain" id="PRO_5034083099" description="Cellobiose dehydrogenase-like cytochrome domain-containing protein" evidence="1">
    <location>
        <begin position="18"/>
        <end position="197"/>
    </location>
</feature>
<keyword evidence="4" id="KW-1185">Reference proteome</keyword>
<proteinExistence type="predicted"/>